<evidence type="ECO:0000313" key="2">
    <source>
        <dbReference type="EMBL" id="RSU15529.1"/>
    </source>
</evidence>
<dbReference type="GO" id="GO:0008236">
    <property type="term" value="F:serine-type peptidase activity"/>
    <property type="evidence" value="ECO:0007669"/>
    <property type="project" value="InterPro"/>
</dbReference>
<dbReference type="Pfam" id="PF00326">
    <property type="entry name" value="Peptidase_S9"/>
    <property type="match status" value="1"/>
</dbReference>
<name>A0A430B5F6_9ENTE</name>
<dbReference type="Proteomes" id="UP000287605">
    <property type="component" value="Unassembled WGS sequence"/>
</dbReference>
<dbReference type="OrthoDB" id="31158at2"/>
<comment type="caution">
    <text evidence="2">The sequence shown here is derived from an EMBL/GenBank/DDBJ whole genome shotgun (WGS) entry which is preliminary data.</text>
</comment>
<gene>
    <name evidence="2" type="ORF">CBF29_00175</name>
</gene>
<proteinExistence type="predicted"/>
<dbReference type="InterPro" id="IPR029058">
    <property type="entry name" value="AB_hydrolase_fold"/>
</dbReference>
<feature type="domain" description="Peptidase S9 prolyl oligopeptidase catalytic" evidence="1">
    <location>
        <begin position="91"/>
        <end position="234"/>
    </location>
</feature>
<evidence type="ECO:0000313" key="3">
    <source>
        <dbReference type="Proteomes" id="UP000287605"/>
    </source>
</evidence>
<accession>A0A430B5F6</accession>
<dbReference type="InterPro" id="IPR001375">
    <property type="entry name" value="Peptidase_S9_cat"/>
</dbReference>
<dbReference type="SUPFAM" id="SSF53474">
    <property type="entry name" value="alpha/beta-Hydrolases"/>
    <property type="match status" value="1"/>
</dbReference>
<dbReference type="GO" id="GO:0006508">
    <property type="term" value="P:proteolysis"/>
    <property type="evidence" value="ECO:0007669"/>
    <property type="project" value="InterPro"/>
</dbReference>
<sequence>MIEVHRKTIAGIPVLEVIKENYREEMRPLVFFYHGWTGTKEAVLVNGYELAKRGMRAVLPEAIFHGERKDHLETEEHFMEFWNIVLKNIAEFPSIVDAYVEMGLASKEQVGVTGLSMGGITTCGVMASYPWVKAGDCLMGTPCFVDFTQKMLAGVDEATCSSAEVEETIAQLEVLDLSLHPEKLMGRPLHFWHGTEDDTVPYQPTFDFYLKNKSEDFGQSLTFTTTDDGHKVPYKITIEMAEFFKKQF</sequence>
<evidence type="ECO:0000259" key="1">
    <source>
        <dbReference type="Pfam" id="PF00326"/>
    </source>
</evidence>
<dbReference type="Gene3D" id="3.40.50.1820">
    <property type="entry name" value="alpha/beta hydrolase"/>
    <property type="match status" value="1"/>
</dbReference>
<reference evidence="2 3" key="1">
    <citation type="submission" date="2017-05" db="EMBL/GenBank/DDBJ databases">
        <title>Vagococcus spp. assemblies.</title>
        <authorList>
            <person name="Gulvik C.A."/>
        </authorList>
    </citation>
    <scope>NUCLEOTIDE SEQUENCE [LARGE SCALE GENOMIC DNA]</scope>
    <source>
        <strain evidence="2 3">CCUG 51432</strain>
    </source>
</reference>
<dbReference type="AlphaFoldDB" id="A0A430B5F6"/>
<dbReference type="EMBL" id="NGKA01000001">
    <property type="protein sequence ID" value="RSU15529.1"/>
    <property type="molecule type" value="Genomic_DNA"/>
</dbReference>
<organism evidence="2 3">
    <name type="scientific">Vagococcus elongatus</name>
    <dbReference type="NCBI Taxonomy" id="180344"/>
    <lineage>
        <taxon>Bacteria</taxon>
        <taxon>Bacillati</taxon>
        <taxon>Bacillota</taxon>
        <taxon>Bacilli</taxon>
        <taxon>Lactobacillales</taxon>
        <taxon>Enterococcaceae</taxon>
        <taxon>Vagococcus</taxon>
    </lineage>
</organism>
<dbReference type="RefSeq" id="WP_126806009.1">
    <property type="nucleotide sequence ID" value="NZ_NGKA01000001.1"/>
</dbReference>
<protein>
    <recommendedName>
        <fullName evidence="1">Peptidase S9 prolyl oligopeptidase catalytic domain-containing protein</fullName>
    </recommendedName>
</protein>
<keyword evidence="3" id="KW-1185">Reference proteome</keyword>